<dbReference type="InterPro" id="IPR052524">
    <property type="entry name" value="MFS_Cyanate_Porter"/>
</dbReference>
<dbReference type="GO" id="GO:0022857">
    <property type="term" value="F:transmembrane transporter activity"/>
    <property type="evidence" value="ECO:0007669"/>
    <property type="project" value="InterPro"/>
</dbReference>
<dbReference type="GeneID" id="303188569"/>
<dbReference type="Pfam" id="PF07690">
    <property type="entry name" value="MFS_1"/>
    <property type="match status" value="1"/>
</dbReference>
<reference evidence="5 6" key="1">
    <citation type="journal article" date="2017" name="Elife">
        <title>Extensive horizontal gene transfer in cheese-associated bacteria.</title>
        <authorList>
            <person name="Bonham K.S."/>
            <person name="Wolfe B.E."/>
            <person name="Dutton R.J."/>
        </authorList>
    </citation>
    <scope>NUCLEOTIDE SEQUENCE [LARGE SCALE GENOMIC DNA]</scope>
    <source>
        <strain evidence="5 6">JB196</strain>
    </source>
</reference>
<dbReference type="EMBL" id="QPGL01000001">
    <property type="protein sequence ID" value="RCS73300.1"/>
    <property type="molecule type" value="Genomic_DNA"/>
</dbReference>
<keyword evidence="2 4" id="KW-1133">Transmembrane helix</keyword>
<dbReference type="PANTHER" id="PTHR23523:SF2">
    <property type="entry name" value="2-NITROIMIDAZOLE TRANSPORTER"/>
    <property type="match status" value="1"/>
</dbReference>
<organism evidence="5 6">
    <name type="scientific">Vibrio casei</name>
    <dbReference type="NCBI Taxonomy" id="673372"/>
    <lineage>
        <taxon>Bacteria</taxon>
        <taxon>Pseudomonadati</taxon>
        <taxon>Pseudomonadota</taxon>
        <taxon>Gammaproteobacteria</taxon>
        <taxon>Vibrionales</taxon>
        <taxon>Vibrionaceae</taxon>
        <taxon>Vibrio</taxon>
    </lineage>
</organism>
<evidence type="ECO:0000313" key="5">
    <source>
        <dbReference type="EMBL" id="RCS73300.1"/>
    </source>
</evidence>
<dbReference type="Proteomes" id="UP000252479">
    <property type="component" value="Unassembled WGS sequence"/>
</dbReference>
<dbReference type="SUPFAM" id="SSF103473">
    <property type="entry name" value="MFS general substrate transporter"/>
    <property type="match status" value="1"/>
</dbReference>
<dbReference type="InterPro" id="IPR036259">
    <property type="entry name" value="MFS_trans_sf"/>
</dbReference>
<dbReference type="PANTHER" id="PTHR23523">
    <property type="match status" value="1"/>
</dbReference>
<feature type="transmembrane region" description="Helical" evidence="4">
    <location>
        <begin position="144"/>
        <end position="165"/>
    </location>
</feature>
<name>A0A368LN20_9VIBR</name>
<keyword evidence="3 4" id="KW-0472">Membrane</keyword>
<feature type="transmembrane region" description="Helical" evidence="4">
    <location>
        <begin position="342"/>
        <end position="363"/>
    </location>
</feature>
<accession>A0A368LN20</accession>
<keyword evidence="6" id="KW-1185">Reference proteome</keyword>
<feature type="transmembrane region" description="Helical" evidence="4">
    <location>
        <begin position="223"/>
        <end position="245"/>
    </location>
</feature>
<feature type="transmembrane region" description="Helical" evidence="4">
    <location>
        <begin position="285"/>
        <end position="304"/>
    </location>
</feature>
<evidence type="ECO:0000313" key="6">
    <source>
        <dbReference type="Proteomes" id="UP000252479"/>
    </source>
</evidence>
<dbReference type="RefSeq" id="WP_086958314.1">
    <property type="nucleotide sequence ID" value="NZ_AP018680.1"/>
</dbReference>
<evidence type="ECO:0000256" key="3">
    <source>
        <dbReference type="ARBA" id="ARBA00023136"/>
    </source>
</evidence>
<comment type="caution">
    <text evidence="5">The sequence shown here is derived from an EMBL/GenBank/DDBJ whole genome shotgun (WGS) entry which is preliminary data.</text>
</comment>
<evidence type="ECO:0000256" key="2">
    <source>
        <dbReference type="ARBA" id="ARBA00022989"/>
    </source>
</evidence>
<feature type="transmembrane region" description="Helical" evidence="4">
    <location>
        <begin position="310"/>
        <end position="330"/>
    </location>
</feature>
<feature type="transmembrane region" description="Helical" evidence="4">
    <location>
        <begin position="171"/>
        <end position="191"/>
    </location>
</feature>
<feature type="transmembrane region" description="Helical" evidence="4">
    <location>
        <begin position="375"/>
        <end position="394"/>
    </location>
</feature>
<evidence type="ECO:0000256" key="4">
    <source>
        <dbReference type="SAM" id="Phobius"/>
    </source>
</evidence>
<evidence type="ECO:0000256" key="1">
    <source>
        <dbReference type="ARBA" id="ARBA00022692"/>
    </source>
</evidence>
<dbReference type="Gene3D" id="1.20.1250.20">
    <property type="entry name" value="MFS general substrate transporter like domains"/>
    <property type="match status" value="2"/>
</dbReference>
<keyword evidence="1 4" id="KW-0812">Transmembrane</keyword>
<proteinExistence type="predicted"/>
<feature type="transmembrane region" description="Helical" evidence="4">
    <location>
        <begin position="110"/>
        <end position="132"/>
    </location>
</feature>
<dbReference type="InterPro" id="IPR011701">
    <property type="entry name" value="MFS"/>
</dbReference>
<protein>
    <submittedName>
        <fullName evidence="5">MFS transporter</fullName>
    </submittedName>
</protein>
<dbReference type="AlphaFoldDB" id="A0A368LN20"/>
<feature type="transmembrane region" description="Helical" evidence="4">
    <location>
        <begin position="84"/>
        <end position="104"/>
    </location>
</feature>
<feature type="transmembrane region" description="Helical" evidence="4">
    <location>
        <begin position="54"/>
        <end position="72"/>
    </location>
</feature>
<dbReference type="OrthoDB" id="5317164at2"/>
<feature type="transmembrane region" description="Helical" evidence="4">
    <location>
        <begin position="257"/>
        <end position="278"/>
    </location>
</feature>
<gene>
    <name evidence="5" type="ORF">CIK83_06530</name>
</gene>
<sequence>MSISSTTSKSAMSNKNKTMLLVIGVLLVAANLRAPVTGIAPMIDLISQSFQLSATQAGMLTTLPLIAFALFAPPSSYLAKKLGLEYAIFVALIFIASGLLFRSLGSVSTLFIGTALIGIGVSIGNVLLPIVVKRDFPMKVAMLTSSYVLAMGIASGAASAFSIPLANDYQLGWQGALAALCVLTVIAMIFWTPQLRHNSKPTAISHTGVKSTNLWDKALAWQVSLYLGLGSYFTYTIIAWLPSILAQTGFSSEEAGIVHGVFQIGTALPGIFIIPLMAKLHDQRLPAFSICFIAGVCSIGLLYLPQFSYIWSFLLGLCSGAWFILGLSFISLRTSSPLQATTLSGMAQFIGYSLAAIGPMLAGYLHGLQNGWHEVILMIVIFCVCSGIIGLLAGRNTVIR</sequence>